<keyword evidence="3" id="KW-1185">Reference proteome</keyword>
<dbReference type="SUPFAM" id="SSF88713">
    <property type="entry name" value="Glycoside hydrolase/deacetylase"/>
    <property type="match status" value="1"/>
</dbReference>
<dbReference type="Gene3D" id="3.20.20.370">
    <property type="entry name" value="Glycoside hydrolase/deacetylase"/>
    <property type="match status" value="1"/>
</dbReference>
<dbReference type="InterPro" id="IPR011330">
    <property type="entry name" value="Glyco_hydro/deAcase_b/a-brl"/>
</dbReference>
<evidence type="ECO:0000313" key="3">
    <source>
        <dbReference type="Proteomes" id="UP000245999"/>
    </source>
</evidence>
<dbReference type="InterPro" id="IPR054297">
    <property type="entry name" value="DUF7033"/>
</dbReference>
<dbReference type="Proteomes" id="UP000245999">
    <property type="component" value="Chromosome"/>
</dbReference>
<dbReference type="AlphaFoldDB" id="A0A2Z3GGU6"/>
<protein>
    <recommendedName>
        <fullName evidence="1">DUF7033 domain-containing protein</fullName>
    </recommendedName>
</protein>
<dbReference type="GO" id="GO:0005975">
    <property type="term" value="P:carbohydrate metabolic process"/>
    <property type="evidence" value="ECO:0007669"/>
    <property type="project" value="InterPro"/>
</dbReference>
<feature type="domain" description="DUF7033" evidence="1">
    <location>
        <begin position="83"/>
        <end position="169"/>
    </location>
</feature>
<evidence type="ECO:0000313" key="2">
    <source>
        <dbReference type="EMBL" id="AWM32158.1"/>
    </source>
</evidence>
<dbReference type="OrthoDB" id="5573484at2"/>
<name>A0A2Z3GGU6_9BACT</name>
<accession>A0A2Z3GGU6</accession>
<proteinExistence type="predicted"/>
<sequence>MRLAYVWAHFARVYPGALAGALGYVGSGAAVEVANLADGFFGSNQPYPAEPNWREWQGQRVPFFFDNGTQPLLMLTPGRAEISADVVSAAFYLLSGWQEYFSEARDRHGRFPYVASVQARYGFVALPVVNYYLDVLKTAIEHVTGQVLRPRTWGPGALFAAFISHDLDNLRSAWKAPTKAALRAGRLLDFGQQLWQHWTRPDAWDNLEAVAAATAQYGARSTFFVLPEHRPGADGTPNADYALTARLWQRLAKLAKQGHEVALHASIGTADNFTHFDTERQQVLDVEGGGNRFHYLRWEPRLTPGIISKAGITFDSTLGFAEHFGFRHSYCHPFYPFDFSSGSAYEFFEIPLNVMDATLHNPAYLQLGPDEVLPALVPMLAEIEKFGGVATVLWHNQNFDPANTANGPRQFHEIMGWLRGRGAAFLTGTEIWSQFPAA</sequence>
<dbReference type="EMBL" id="CP029145">
    <property type="protein sequence ID" value="AWM32158.1"/>
    <property type="molecule type" value="Genomic_DNA"/>
</dbReference>
<gene>
    <name evidence="2" type="ORF">DDQ68_04720</name>
</gene>
<dbReference type="Pfam" id="PF23019">
    <property type="entry name" value="DUF7033"/>
    <property type="match status" value="1"/>
</dbReference>
<organism evidence="2 3">
    <name type="scientific">Hymenobacter nivis</name>
    <dbReference type="NCBI Taxonomy" id="1850093"/>
    <lineage>
        <taxon>Bacteria</taxon>
        <taxon>Pseudomonadati</taxon>
        <taxon>Bacteroidota</taxon>
        <taxon>Cytophagia</taxon>
        <taxon>Cytophagales</taxon>
        <taxon>Hymenobacteraceae</taxon>
        <taxon>Hymenobacter</taxon>
    </lineage>
</organism>
<evidence type="ECO:0000259" key="1">
    <source>
        <dbReference type="Pfam" id="PF23019"/>
    </source>
</evidence>
<reference evidence="3" key="1">
    <citation type="submission" date="2018-04" db="EMBL/GenBank/DDBJ databases">
        <title>Complete genome of Antarctic heterotrophic bacterium Hymenobacter nivis.</title>
        <authorList>
            <person name="Terashima M."/>
        </authorList>
    </citation>
    <scope>NUCLEOTIDE SEQUENCE [LARGE SCALE GENOMIC DNA]</scope>
    <source>
        <strain evidence="3">NBRC 111535</strain>
    </source>
</reference>
<dbReference type="KEGG" id="hnv:DDQ68_04720"/>